<dbReference type="EMBL" id="QGGV01000008">
    <property type="protein sequence ID" value="PWK55226.1"/>
    <property type="molecule type" value="Genomic_DNA"/>
</dbReference>
<dbReference type="Pfam" id="PF14627">
    <property type="entry name" value="DUF4453"/>
    <property type="match status" value="1"/>
</dbReference>
<dbReference type="RefSeq" id="WP_109760226.1">
    <property type="nucleotide sequence ID" value="NZ_CP034588.1"/>
</dbReference>
<name>A0A316G5J8_9RHOB</name>
<evidence type="ECO:0000259" key="2">
    <source>
        <dbReference type="SMART" id="SM01324"/>
    </source>
</evidence>
<proteinExistence type="predicted"/>
<dbReference type="AlphaFoldDB" id="A0A316G5J8"/>
<dbReference type="SMART" id="SM01324">
    <property type="entry name" value="YARHG"/>
    <property type="match status" value="1"/>
</dbReference>
<sequence length="185" mass="20145">MRFILFFLLVLFPFAARADAVCDDLWFTRNLVMDRGGYCFGSTLGQSVFGNEGCTGKTAAVSRRDAGLVERLMAREAEETCQVDTSRPALDLDDLAVRQRLVDLPVRDLTDSLCLGWNGPETPLRAGRSDAAEALGAIATADVVRFAHWEEEGWQYVTVFNSDLSVKAGGWLAPGLDANCTAYAG</sequence>
<dbReference type="KEGG" id="salo:EF888_06755"/>
<evidence type="ECO:0000313" key="4">
    <source>
        <dbReference type="Proteomes" id="UP000245390"/>
    </source>
</evidence>
<accession>A0A316G5J8</accession>
<dbReference type="InterPro" id="IPR027920">
    <property type="entry name" value="DUF4453"/>
</dbReference>
<feature type="domain" description="YARHG" evidence="2">
    <location>
        <begin position="1"/>
        <end position="77"/>
    </location>
</feature>
<protein>
    <submittedName>
        <fullName evidence="3">YARHG domain-containing protein</fullName>
    </submittedName>
</protein>
<evidence type="ECO:0000313" key="3">
    <source>
        <dbReference type="EMBL" id="PWK55226.1"/>
    </source>
</evidence>
<evidence type="ECO:0000256" key="1">
    <source>
        <dbReference type="SAM" id="SignalP"/>
    </source>
</evidence>
<keyword evidence="4" id="KW-1185">Reference proteome</keyword>
<organism evidence="3 4">
    <name type="scientific">Silicimonas algicola</name>
    <dbReference type="NCBI Taxonomy" id="1826607"/>
    <lineage>
        <taxon>Bacteria</taxon>
        <taxon>Pseudomonadati</taxon>
        <taxon>Pseudomonadota</taxon>
        <taxon>Alphaproteobacteria</taxon>
        <taxon>Rhodobacterales</taxon>
        <taxon>Paracoccaceae</taxon>
    </lineage>
</organism>
<dbReference type="Pfam" id="PF13308">
    <property type="entry name" value="YARHG"/>
    <property type="match status" value="1"/>
</dbReference>
<dbReference type="InterPro" id="IPR025582">
    <property type="entry name" value="YARHG_dom"/>
</dbReference>
<feature type="signal peptide" evidence="1">
    <location>
        <begin position="1"/>
        <end position="18"/>
    </location>
</feature>
<gene>
    <name evidence="3" type="ORF">C8D95_108105</name>
</gene>
<keyword evidence="1" id="KW-0732">Signal</keyword>
<dbReference type="Proteomes" id="UP000245390">
    <property type="component" value="Unassembled WGS sequence"/>
</dbReference>
<feature type="chain" id="PRO_5016378309" evidence="1">
    <location>
        <begin position="19"/>
        <end position="185"/>
    </location>
</feature>
<comment type="caution">
    <text evidence="3">The sequence shown here is derived from an EMBL/GenBank/DDBJ whole genome shotgun (WGS) entry which is preliminary data.</text>
</comment>
<dbReference type="OrthoDB" id="7666530at2"/>
<reference evidence="3 4" key="1">
    <citation type="submission" date="2018-05" db="EMBL/GenBank/DDBJ databases">
        <title>Genomic Encyclopedia of Type Strains, Phase IV (KMG-IV): sequencing the most valuable type-strain genomes for metagenomic binning, comparative biology and taxonomic classification.</title>
        <authorList>
            <person name="Goeker M."/>
        </authorList>
    </citation>
    <scope>NUCLEOTIDE SEQUENCE [LARGE SCALE GENOMIC DNA]</scope>
    <source>
        <strain evidence="3 4">DSM 103371</strain>
    </source>
</reference>